<accession>A0A2P2NEV2</accession>
<protein>
    <submittedName>
        <fullName evidence="1">Uncharacterized protein</fullName>
    </submittedName>
</protein>
<reference evidence="1" key="1">
    <citation type="submission" date="2018-02" db="EMBL/GenBank/DDBJ databases">
        <title>Rhizophora mucronata_Transcriptome.</title>
        <authorList>
            <person name="Meera S.P."/>
            <person name="Sreeshan A."/>
            <person name="Augustine A."/>
        </authorList>
    </citation>
    <scope>NUCLEOTIDE SEQUENCE</scope>
    <source>
        <tissue evidence="1">Leaf</tissue>
    </source>
</reference>
<dbReference type="EMBL" id="GGEC01060456">
    <property type="protein sequence ID" value="MBX40940.1"/>
    <property type="molecule type" value="Transcribed_RNA"/>
</dbReference>
<name>A0A2P2NEV2_RHIMU</name>
<sequence length="30" mass="3442">MFHAVFFSTFTLALKFSPLMSLASFTMVLR</sequence>
<organism evidence="1">
    <name type="scientific">Rhizophora mucronata</name>
    <name type="common">Asiatic mangrove</name>
    <dbReference type="NCBI Taxonomy" id="61149"/>
    <lineage>
        <taxon>Eukaryota</taxon>
        <taxon>Viridiplantae</taxon>
        <taxon>Streptophyta</taxon>
        <taxon>Embryophyta</taxon>
        <taxon>Tracheophyta</taxon>
        <taxon>Spermatophyta</taxon>
        <taxon>Magnoliopsida</taxon>
        <taxon>eudicotyledons</taxon>
        <taxon>Gunneridae</taxon>
        <taxon>Pentapetalae</taxon>
        <taxon>rosids</taxon>
        <taxon>fabids</taxon>
        <taxon>Malpighiales</taxon>
        <taxon>Rhizophoraceae</taxon>
        <taxon>Rhizophora</taxon>
    </lineage>
</organism>
<proteinExistence type="predicted"/>
<dbReference type="AlphaFoldDB" id="A0A2P2NEV2"/>
<evidence type="ECO:0000313" key="1">
    <source>
        <dbReference type="EMBL" id="MBX40940.1"/>
    </source>
</evidence>